<organism evidence="1">
    <name type="scientific">Bradyrhizobium sp. LLZ17</name>
    <dbReference type="NCBI Taxonomy" id="3239388"/>
    <lineage>
        <taxon>Bacteria</taxon>
        <taxon>Pseudomonadati</taxon>
        <taxon>Pseudomonadota</taxon>
        <taxon>Alphaproteobacteria</taxon>
        <taxon>Hyphomicrobiales</taxon>
        <taxon>Nitrobacteraceae</taxon>
        <taxon>Bradyrhizobium</taxon>
    </lineage>
</organism>
<name>A0AB39XGH0_9BRAD</name>
<evidence type="ECO:0000313" key="1">
    <source>
        <dbReference type="EMBL" id="XDV56852.1"/>
    </source>
</evidence>
<dbReference type="RefSeq" id="WP_027520174.1">
    <property type="nucleotide sequence ID" value="NZ_CP165734.1"/>
</dbReference>
<dbReference type="EMBL" id="CP165734">
    <property type="protein sequence ID" value="XDV56852.1"/>
    <property type="molecule type" value="Genomic_DNA"/>
</dbReference>
<protein>
    <submittedName>
        <fullName evidence="1">Uncharacterized protein</fullName>
    </submittedName>
</protein>
<dbReference type="AlphaFoldDB" id="A0AB39XGH0"/>
<gene>
    <name evidence="1" type="ORF">AB8Z38_30310</name>
</gene>
<sequence length="101" mass="11603">MSKWVDENYINRLSPDQLRRELQDALDFQYELLDAMKNQVELPSPYVLKCLDHGASWPEDKAIGNMLQPKHGLDVVPPVSECESAAGLWWRILQGLKAERP</sequence>
<accession>A0AB39XGH0</accession>
<reference evidence="1" key="1">
    <citation type="submission" date="2024-08" db="EMBL/GenBank/DDBJ databases">
        <authorList>
            <person name="Chaddad Z."/>
            <person name="Lamrabet M."/>
            <person name="Bouhnik O."/>
            <person name="Alami S."/>
            <person name="Wipf D."/>
            <person name="Courty P.E."/>
            <person name="Missbah El Idrissi M."/>
        </authorList>
    </citation>
    <scope>NUCLEOTIDE SEQUENCE</scope>
    <source>
        <strain evidence="1">LLZ17</strain>
    </source>
</reference>
<proteinExistence type="predicted"/>